<accession>A1WLZ7</accession>
<gene>
    <name evidence="2" type="ordered locus">Veis_2918</name>
</gene>
<organism evidence="2 3">
    <name type="scientific">Verminephrobacter eiseniae (strain EF01-2)</name>
    <dbReference type="NCBI Taxonomy" id="391735"/>
    <lineage>
        <taxon>Bacteria</taxon>
        <taxon>Pseudomonadati</taxon>
        <taxon>Pseudomonadota</taxon>
        <taxon>Betaproteobacteria</taxon>
        <taxon>Burkholderiales</taxon>
        <taxon>Comamonadaceae</taxon>
        <taxon>Verminephrobacter</taxon>
    </lineage>
</organism>
<evidence type="ECO:0000313" key="3">
    <source>
        <dbReference type="Proteomes" id="UP000000374"/>
    </source>
</evidence>
<feature type="region of interest" description="Disordered" evidence="1">
    <location>
        <begin position="66"/>
        <end position="115"/>
    </location>
</feature>
<dbReference type="STRING" id="391735.Veis_2918"/>
<evidence type="ECO:0000256" key="1">
    <source>
        <dbReference type="SAM" id="MobiDB-lite"/>
    </source>
</evidence>
<dbReference type="Proteomes" id="UP000000374">
    <property type="component" value="Chromosome"/>
</dbReference>
<sequence length="115" mass="12361">MFVMLGFCRRSDTGGPGFPRTPNAADGTLWRQNPRLAAGHGASPDMQQLSGFGTFCHPARMGRFWRNGNGQDADGPPWKTLHIPPPSATAQAPTVRVHARRARPAWADGPGCVLS</sequence>
<dbReference type="HOGENOM" id="CLU_2107984_0_0_4"/>
<name>A1WLZ7_VEREI</name>
<reference evidence="3" key="1">
    <citation type="submission" date="2006-12" db="EMBL/GenBank/DDBJ databases">
        <title>Complete sequence of chromosome 1 of Verminephrobacter eiseniae EF01-2.</title>
        <authorList>
            <person name="Copeland A."/>
            <person name="Lucas S."/>
            <person name="Lapidus A."/>
            <person name="Barry K."/>
            <person name="Detter J.C."/>
            <person name="Glavina del Rio T."/>
            <person name="Dalin E."/>
            <person name="Tice H."/>
            <person name="Pitluck S."/>
            <person name="Chertkov O."/>
            <person name="Brettin T."/>
            <person name="Bruce D."/>
            <person name="Han C."/>
            <person name="Tapia R."/>
            <person name="Gilna P."/>
            <person name="Schmutz J."/>
            <person name="Larimer F."/>
            <person name="Land M."/>
            <person name="Hauser L."/>
            <person name="Kyrpides N."/>
            <person name="Kim E."/>
            <person name="Stahl D."/>
            <person name="Richardson P."/>
        </authorList>
    </citation>
    <scope>NUCLEOTIDE SEQUENCE [LARGE SCALE GENOMIC DNA]</scope>
    <source>
        <strain evidence="3">EF01-2</strain>
    </source>
</reference>
<dbReference type="EMBL" id="CP000542">
    <property type="protein sequence ID" value="ABM58654.1"/>
    <property type="molecule type" value="Genomic_DNA"/>
</dbReference>
<protein>
    <submittedName>
        <fullName evidence="2">Uncharacterized protein</fullName>
    </submittedName>
</protein>
<keyword evidence="3" id="KW-1185">Reference proteome</keyword>
<evidence type="ECO:0000313" key="2">
    <source>
        <dbReference type="EMBL" id="ABM58654.1"/>
    </source>
</evidence>
<proteinExistence type="predicted"/>
<dbReference type="KEGG" id="vei:Veis_2918"/>
<dbReference type="AlphaFoldDB" id="A1WLZ7"/>